<evidence type="ECO:0000313" key="2">
    <source>
        <dbReference type="EMBL" id="KAK1119197.1"/>
    </source>
</evidence>
<accession>A0AA40FHX0</accession>
<comment type="caution">
    <text evidence="2">The sequence shown here is derived from an EMBL/GenBank/DDBJ whole genome shotgun (WGS) entry which is preliminary data.</text>
</comment>
<feature type="region of interest" description="Disordered" evidence="1">
    <location>
        <begin position="1"/>
        <end position="38"/>
    </location>
</feature>
<reference evidence="2" key="1">
    <citation type="submission" date="2021-10" db="EMBL/GenBank/DDBJ databases">
        <title>Melipona bicolor Genome sequencing and assembly.</title>
        <authorList>
            <person name="Araujo N.S."/>
            <person name="Arias M.C."/>
        </authorList>
    </citation>
    <scope>NUCLEOTIDE SEQUENCE</scope>
    <source>
        <strain evidence="2">USP_2M_L1-L4_2017</strain>
        <tissue evidence="2">Whole body</tissue>
    </source>
</reference>
<name>A0AA40FHX0_9HYME</name>
<evidence type="ECO:0000256" key="1">
    <source>
        <dbReference type="SAM" id="MobiDB-lite"/>
    </source>
</evidence>
<proteinExistence type="predicted"/>
<evidence type="ECO:0000313" key="3">
    <source>
        <dbReference type="Proteomes" id="UP001177670"/>
    </source>
</evidence>
<protein>
    <submittedName>
        <fullName evidence="2">Uncharacterized protein</fullName>
    </submittedName>
</protein>
<dbReference type="AlphaFoldDB" id="A0AA40FHX0"/>
<feature type="compositionally biased region" description="Low complexity" evidence="1">
    <location>
        <begin position="8"/>
        <end position="24"/>
    </location>
</feature>
<organism evidence="2 3">
    <name type="scientific">Melipona bicolor</name>
    <dbReference type="NCBI Taxonomy" id="60889"/>
    <lineage>
        <taxon>Eukaryota</taxon>
        <taxon>Metazoa</taxon>
        <taxon>Ecdysozoa</taxon>
        <taxon>Arthropoda</taxon>
        <taxon>Hexapoda</taxon>
        <taxon>Insecta</taxon>
        <taxon>Pterygota</taxon>
        <taxon>Neoptera</taxon>
        <taxon>Endopterygota</taxon>
        <taxon>Hymenoptera</taxon>
        <taxon>Apocrita</taxon>
        <taxon>Aculeata</taxon>
        <taxon>Apoidea</taxon>
        <taxon>Anthophila</taxon>
        <taxon>Apidae</taxon>
        <taxon>Melipona</taxon>
    </lineage>
</organism>
<sequence>MQRLTERLLGQGSALGSPPSLSSPLLPPVGPSPHSKSPHEFSMRLAAHLCGDRPHRHHRARTKLVNLLTARTFSMGVSSASWCMHRACTCRTNSSTALVSGCAMVRENTMFLAALIIWSHLKSPTTAMLVGIGENDGPPELSLFSVSPVLVLSRTFLHLFLSKKFGDDTFLSLNMHVVLAAESDRLKSETVSIDLVMECDTYFGSGGYVFGSMVAHMEPAERICYDNAANDLPSASVMLNCGSILTL</sequence>
<dbReference type="Proteomes" id="UP001177670">
    <property type="component" value="Unassembled WGS sequence"/>
</dbReference>
<keyword evidence="3" id="KW-1185">Reference proteome</keyword>
<dbReference type="EMBL" id="JAHYIQ010000038">
    <property type="protein sequence ID" value="KAK1119197.1"/>
    <property type="molecule type" value="Genomic_DNA"/>
</dbReference>
<gene>
    <name evidence="2" type="ORF">K0M31_013692</name>
</gene>